<dbReference type="SMART" id="SM00460">
    <property type="entry name" value="TGc"/>
    <property type="match status" value="1"/>
</dbReference>
<evidence type="ECO:0000256" key="1">
    <source>
        <dbReference type="SAM" id="Phobius"/>
    </source>
</evidence>
<dbReference type="RefSeq" id="WP_191689223.1">
    <property type="nucleotide sequence ID" value="NZ_JACSQY010000004.1"/>
</dbReference>
<gene>
    <name evidence="3" type="ORF">H9659_06995</name>
</gene>
<proteinExistence type="predicted"/>
<name>A0ABR8PIT7_9BACL</name>
<dbReference type="Pfam" id="PF13559">
    <property type="entry name" value="DUF4129"/>
    <property type="match status" value="1"/>
</dbReference>
<evidence type="ECO:0000259" key="2">
    <source>
        <dbReference type="SMART" id="SM00460"/>
    </source>
</evidence>
<dbReference type="InterPro" id="IPR021878">
    <property type="entry name" value="TgpA_N"/>
</dbReference>
<evidence type="ECO:0000313" key="4">
    <source>
        <dbReference type="Proteomes" id="UP000659496"/>
    </source>
</evidence>
<feature type="transmembrane region" description="Helical" evidence="1">
    <location>
        <begin position="198"/>
        <end position="219"/>
    </location>
</feature>
<feature type="transmembrane region" description="Helical" evidence="1">
    <location>
        <begin position="141"/>
        <end position="160"/>
    </location>
</feature>
<accession>A0ABR8PIT7</accession>
<feature type="transmembrane region" description="Helical" evidence="1">
    <location>
        <begin position="38"/>
        <end position="54"/>
    </location>
</feature>
<dbReference type="Proteomes" id="UP000659496">
    <property type="component" value="Unassembled WGS sequence"/>
</dbReference>
<dbReference type="InterPro" id="IPR002931">
    <property type="entry name" value="Transglutaminase-like"/>
</dbReference>
<dbReference type="InterPro" id="IPR038765">
    <property type="entry name" value="Papain-like_cys_pep_sf"/>
</dbReference>
<feature type="transmembrane region" description="Helical" evidence="1">
    <location>
        <begin position="117"/>
        <end position="134"/>
    </location>
</feature>
<dbReference type="InterPro" id="IPR025403">
    <property type="entry name" value="TgpA-like_C"/>
</dbReference>
<feature type="transmembrane region" description="Helical" evidence="1">
    <location>
        <begin position="9"/>
        <end position="26"/>
    </location>
</feature>
<sequence>MKDVRIDKWLMILLYTLAFFMAIEWLKPVAELTDTGHISHFYGFIALCLLFGLLRVPGWIGIPIKAVYITFSLQYVFHGNEWLTGEALKITLSDIGKSLSLIATGEWMEISYPFRTALFFILLWMLAYLIRYWIEYRKSILLFFGMTVIFLSVVDTFTTYNASFAILRVMVIGLLLLGLLFPLRLSAKNNTKLAIRNYFKAIAPLGGLLLLIAVIAILVPVKEPAWPDPVPFIRSAAGLGDSGNGRGVSKVGYDPDDTQLGGPFQQDDSVVFEAYVDSRQYWRMETKNTYTSKGWIQEATEPYPEIQGSFSGLIGGQVVIPPRQRADVEMYEPLPILPYPYGFEELQTTEGFLYEQEVDSGKLTVNSGEPITMNYRTEFVPPEYSLKELRATDMESLDSIKLEMDEFLSLPEEVPARVKELAQELTADAPSVYQKAQAIERYFGRSGFVYSRDKFAVPKEDEDYVDQFLFETKRGYCDNFSSSMVVMLRSVGIPARWVKGFAPGQLNRDDNQEKYYTVTNNQAHSWVEAYMPGIGWLPFEPTIGFNGISNINFDIEVAEDDVKEEELIKRPENKKEQEQEKQAAKRKNTEDSWLLQIIPEWLRSWVAVSIVAGVSIVAIAGGLYMTRKKWLPRLAVRSSRNKSQGWETFAIQYEQLLKHLNRVGIRKPLGTTLMTYAKEVDRMRGDEKMSTLTAAYEKGLYGQKETSQDWTELRKIWEDLIIETTG</sequence>
<keyword evidence="4" id="KW-1185">Reference proteome</keyword>
<dbReference type="EMBL" id="JACSQY010000004">
    <property type="protein sequence ID" value="MBD7908068.1"/>
    <property type="molecule type" value="Genomic_DNA"/>
</dbReference>
<comment type="caution">
    <text evidence="3">The sequence shown here is derived from an EMBL/GenBank/DDBJ whole genome shotgun (WGS) entry which is preliminary data.</text>
</comment>
<feature type="transmembrane region" description="Helical" evidence="1">
    <location>
        <begin position="166"/>
        <end position="186"/>
    </location>
</feature>
<dbReference type="SUPFAM" id="SSF54001">
    <property type="entry name" value="Cysteine proteinases"/>
    <property type="match status" value="1"/>
</dbReference>
<organism evidence="3 4">
    <name type="scientific">Sporosarcina gallistercoris</name>
    <dbReference type="NCBI Taxonomy" id="2762245"/>
    <lineage>
        <taxon>Bacteria</taxon>
        <taxon>Bacillati</taxon>
        <taxon>Bacillota</taxon>
        <taxon>Bacilli</taxon>
        <taxon>Bacillales</taxon>
        <taxon>Caryophanaceae</taxon>
        <taxon>Sporosarcina</taxon>
    </lineage>
</organism>
<dbReference type="InterPro" id="IPR052901">
    <property type="entry name" value="Bact_TGase-like"/>
</dbReference>
<evidence type="ECO:0000313" key="3">
    <source>
        <dbReference type="EMBL" id="MBD7908068.1"/>
    </source>
</evidence>
<dbReference type="Pfam" id="PF01841">
    <property type="entry name" value="Transglut_core"/>
    <property type="match status" value="1"/>
</dbReference>
<reference evidence="3 4" key="1">
    <citation type="submission" date="2020-08" db="EMBL/GenBank/DDBJ databases">
        <title>A Genomic Blueprint of the Chicken Gut Microbiome.</title>
        <authorList>
            <person name="Gilroy R."/>
            <person name="Ravi A."/>
            <person name="Getino M."/>
            <person name="Pursley I."/>
            <person name="Horton D.L."/>
            <person name="Alikhan N.-F."/>
            <person name="Baker D."/>
            <person name="Gharbi K."/>
            <person name="Hall N."/>
            <person name="Watson M."/>
            <person name="Adriaenssens E.M."/>
            <person name="Foster-Nyarko E."/>
            <person name="Jarju S."/>
            <person name="Secka A."/>
            <person name="Antonio M."/>
            <person name="Oren A."/>
            <person name="Chaudhuri R."/>
            <person name="La Ragione R.M."/>
            <person name="Hildebrand F."/>
            <person name="Pallen M.J."/>
        </authorList>
    </citation>
    <scope>NUCLEOTIDE SEQUENCE [LARGE SCALE GENOMIC DNA]</scope>
    <source>
        <strain evidence="3 4">Sa3CUA8</strain>
    </source>
</reference>
<dbReference type="PANTHER" id="PTHR42736:SF1">
    <property type="entry name" value="PROTEIN-GLUTAMINE GAMMA-GLUTAMYLTRANSFERASE"/>
    <property type="match status" value="1"/>
</dbReference>
<dbReference type="Pfam" id="PF11992">
    <property type="entry name" value="TgpA_N"/>
    <property type="match status" value="1"/>
</dbReference>
<feature type="transmembrane region" description="Helical" evidence="1">
    <location>
        <begin position="59"/>
        <end position="77"/>
    </location>
</feature>
<dbReference type="PANTHER" id="PTHR42736">
    <property type="entry name" value="PROTEIN-GLUTAMINE GAMMA-GLUTAMYLTRANSFERASE"/>
    <property type="match status" value="1"/>
</dbReference>
<protein>
    <submittedName>
        <fullName evidence="3">Transglutaminase</fullName>
    </submittedName>
</protein>
<keyword evidence="1" id="KW-1133">Transmembrane helix</keyword>
<feature type="transmembrane region" description="Helical" evidence="1">
    <location>
        <begin position="605"/>
        <end position="625"/>
    </location>
</feature>
<keyword evidence="1" id="KW-0472">Membrane</keyword>
<keyword evidence="1" id="KW-0812">Transmembrane</keyword>
<dbReference type="Gene3D" id="3.10.620.30">
    <property type="match status" value="1"/>
</dbReference>
<feature type="domain" description="Transglutaminase-like" evidence="2">
    <location>
        <begin position="469"/>
        <end position="543"/>
    </location>
</feature>